<comment type="caution">
    <text evidence="1">The sequence shown here is derived from an EMBL/GenBank/DDBJ whole genome shotgun (WGS) entry which is preliminary data.</text>
</comment>
<dbReference type="RefSeq" id="WP_007283035.1">
    <property type="nucleotide sequence ID" value="NZ_BASM01000016.1"/>
</dbReference>
<accession>A0ABQ0IW79</accession>
<dbReference type="Proteomes" id="UP000018209">
    <property type="component" value="Unassembled WGS sequence"/>
</dbReference>
<keyword evidence="2" id="KW-1185">Reference proteome</keyword>
<dbReference type="EMBL" id="BASM01000016">
    <property type="protein sequence ID" value="GAD26454.1"/>
    <property type="molecule type" value="Genomic_DNA"/>
</dbReference>
<dbReference type="Pfam" id="PF05069">
    <property type="entry name" value="Phage_tail_S"/>
    <property type="match status" value="1"/>
</dbReference>
<sequence length="166" mass="18266">MALMQVRGDWAPMRGALEKIAAISRSPQAILEAIALELEDNTRRRFTTNVAPDGTPWAPLNPVYASSRKPLPILVQSGQLRQQLPTEVRGPTIIVGSAMPYGGTHQFGATIIPRTEPRLKFKMGGKFFSPKKVVIPARPFLGFGAEDRVAVEEQLHLALELAMRAR</sequence>
<evidence type="ECO:0000313" key="2">
    <source>
        <dbReference type="Proteomes" id="UP000018209"/>
    </source>
</evidence>
<gene>
    <name evidence="1" type="ORF">NBRC3257_1453</name>
</gene>
<reference evidence="1 2" key="1">
    <citation type="submission" date="2013-08" db="EMBL/GenBank/DDBJ databases">
        <title>Gluconobacter thailandicus NBRC 3257 whole genome sequence.</title>
        <authorList>
            <person name="Matsutani M."/>
            <person name="Yakushi T."/>
            <person name="Matsushita K."/>
        </authorList>
    </citation>
    <scope>NUCLEOTIDE SEQUENCE [LARGE SCALE GENOMIC DNA]</scope>
    <source>
        <strain evidence="1 2">NBRC 3257</strain>
    </source>
</reference>
<proteinExistence type="predicted"/>
<protein>
    <submittedName>
        <fullName evidence="1">Phage virion morphogenesis protein</fullName>
    </submittedName>
</protein>
<dbReference type="NCBIfam" id="TIGR01635">
    <property type="entry name" value="tail_comp_S"/>
    <property type="match status" value="1"/>
</dbReference>
<dbReference type="InterPro" id="IPR006522">
    <property type="entry name" value="Phage_virion_morphogenesis"/>
</dbReference>
<name>A0ABQ0IW79_GLUTH</name>
<evidence type="ECO:0000313" key="1">
    <source>
        <dbReference type="EMBL" id="GAD26454.1"/>
    </source>
</evidence>
<organism evidence="1 2">
    <name type="scientific">Gluconobacter thailandicus NBRC 3257</name>
    <dbReference type="NCBI Taxonomy" id="1381097"/>
    <lineage>
        <taxon>Bacteria</taxon>
        <taxon>Pseudomonadati</taxon>
        <taxon>Pseudomonadota</taxon>
        <taxon>Alphaproteobacteria</taxon>
        <taxon>Acetobacterales</taxon>
        <taxon>Acetobacteraceae</taxon>
        <taxon>Gluconobacter</taxon>
    </lineage>
</organism>